<dbReference type="RefSeq" id="WP_198350008.1">
    <property type="nucleotide sequence ID" value="NZ_JABASV010000012.1"/>
</dbReference>
<dbReference type="Proteomes" id="UP001276761">
    <property type="component" value="Unassembled WGS sequence"/>
</dbReference>
<comment type="caution">
    <text evidence="1">The sequence shown here is derived from an EMBL/GenBank/DDBJ whole genome shotgun (WGS) entry which is preliminary data.</text>
</comment>
<reference evidence="1" key="1">
    <citation type="submission" date="2023-11" db="EMBL/GenBank/DDBJ databases">
        <title>MicrobeMod: A computational toolkit for identifying prokaryotic methylation and restriction-modification with nanopore sequencing.</title>
        <authorList>
            <person name="Crits-Christoph A."/>
            <person name="Kang S.C."/>
            <person name="Lee H."/>
            <person name="Ostrov N."/>
        </authorList>
    </citation>
    <scope>NUCLEOTIDE SEQUENCE</scope>
    <source>
        <strain evidence="1">ATCC BAA-953</strain>
    </source>
</reference>
<dbReference type="EMBL" id="JAWXXT010000002">
    <property type="protein sequence ID" value="MDX5979606.1"/>
    <property type="molecule type" value="Genomic_DNA"/>
</dbReference>
<name>A0AAJ2S496_9GAMM</name>
<dbReference type="AlphaFoldDB" id="A0AAJ2S496"/>
<sequence length="158" mass="17585">MKTNFKQASVLKMPAVVPYYGPRPAWITSANPMFITVGTGQFRARDGRTIEVPEGYVTDFASTPRILWTVMPPHGGLMLASLPHDWGYSHGGKSGFLPKAWWDSLFYDLLKITPGVPSWKRPIAYWSVRMAGEGGWKNGWYCFEPGVVSDWSALGGSQ</sequence>
<dbReference type="InterPro" id="IPR010767">
    <property type="entry name" value="Phage_CGC-2007_Cje0229"/>
</dbReference>
<protein>
    <submittedName>
        <fullName evidence="1">DUF1353 domain-containing protein</fullName>
    </submittedName>
</protein>
<accession>A0AAJ2S496</accession>
<evidence type="ECO:0000313" key="2">
    <source>
        <dbReference type="Proteomes" id="UP001276761"/>
    </source>
</evidence>
<proteinExistence type="predicted"/>
<dbReference type="Pfam" id="PF07087">
    <property type="entry name" value="DUF1353"/>
    <property type="match status" value="1"/>
</dbReference>
<dbReference type="GeneID" id="303167594"/>
<gene>
    <name evidence="1" type="ORF">SIL78_18825</name>
</gene>
<evidence type="ECO:0000313" key="1">
    <source>
        <dbReference type="EMBL" id="MDX5979606.1"/>
    </source>
</evidence>
<organism evidence="1 2">
    <name type="scientific">Vreelandella alkaliphila</name>
    <dbReference type="NCBI Taxonomy" id="272774"/>
    <lineage>
        <taxon>Bacteria</taxon>
        <taxon>Pseudomonadati</taxon>
        <taxon>Pseudomonadota</taxon>
        <taxon>Gammaproteobacteria</taxon>
        <taxon>Oceanospirillales</taxon>
        <taxon>Halomonadaceae</taxon>
        <taxon>Vreelandella</taxon>
    </lineage>
</organism>